<gene>
    <name evidence="3" type="ORF">T459_18624</name>
</gene>
<dbReference type="Pfam" id="PF11995">
    <property type="entry name" value="DUF3490"/>
    <property type="match status" value="1"/>
</dbReference>
<reference evidence="3 4" key="1">
    <citation type="journal article" date="2014" name="Nat. Genet.">
        <title>Genome sequence of the hot pepper provides insights into the evolution of pungency in Capsicum species.</title>
        <authorList>
            <person name="Kim S."/>
            <person name="Park M."/>
            <person name="Yeom S.I."/>
            <person name="Kim Y.M."/>
            <person name="Lee J.M."/>
            <person name="Lee H.A."/>
            <person name="Seo E."/>
            <person name="Choi J."/>
            <person name="Cheong K."/>
            <person name="Kim K.T."/>
            <person name="Jung K."/>
            <person name="Lee G.W."/>
            <person name="Oh S.K."/>
            <person name="Bae C."/>
            <person name="Kim S.B."/>
            <person name="Lee H.Y."/>
            <person name="Kim S.Y."/>
            <person name="Kim M.S."/>
            <person name="Kang B.C."/>
            <person name="Jo Y.D."/>
            <person name="Yang H.B."/>
            <person name="Jeong H.J."/>
            <person name="Kang W.H."/>
            <person name="Kwon J.K."/>
            <person name="Shin C."/>
            <person name="Lim J.Y."/>
            <person name="Park J.H."/>
            <person name="Huh J.H."/>
            <person name="Kim J.S."/>
            <person name="Kim B.D."/>
            <person name="Cohen O."/>
            <person name="Paran I."/>
            <person name="Suh M.C."/>
            <person name="Lee S.B."/>
            <person name="Kim Y.K."/>
            <person name="Shin Y."/>
            <person name="Noh S.J."/>
            <person name="Park J."/>
            <person name="Seo Y.S."/>
            <person name="Kwon S.Y."/>
            <person name="Kim H.A."/>
            <person name="Park J.M."/>
            <person name="Kim H.J."/>
            <person name="Choi S.B."/>
            <person name="Bosland P.W."/>
            <person name="Reeves G."/>
            <person name="Jo S.H."/>
            <person name="Lee B.W."/>
            <person name="Cho H.T."/>
            <person name="Choi H.S."/>
            <person name="Lee M.S."/>
            <person name="Yu Y."/>
            <person name="Do Choi Y."/>
            <person name="Park B.S."/>
            <person name="van Deynze A."/>
            <person name="Ashrafi H."/>
            <person name="Hill T."/>
            <person name="Kim W.T."/>
            <person name="Pai H.S."/>
            <person name="Ahn H.K."/>
            <person name="Yeam I."/>
            <person name="Giovannoni J.J."/>
            <person name="Rose J.K."/>
            <person name="Sorensen I."/>
            <person name="Lee S.J."/>
            <person name="Kim R.W."/>
            <person name="Choi I.Y."/>
            <person name="Choi B.S."/>
            <person name="Lim J.S."/>
            <person name="Lee Y.H."/>
            <person name="Choi D."/>
        </authorList>
    </citation>
    <scope>NUCLEOTIDE SEQUENCE [LARGE SCALE GENOMIC DNA]</scope>
    <source>
        <strain evidence="4">cv. CM334</strain>
    </source>
</reference>
<dbReference type="AlphaFoldDB" id="A0A2G2YZB4"/>
<feature type="domain" description="NPK1-activating kinesin-like protein C-terminal" evidence="2">
    <location>
        <begin position="14"/>
        <end position="91"/>
    </location>
</feature>
<proteinExistence type="predicted"/>
<name>A0A2G2YZB4_CAPAN</name>
<organism evidence="3 4">
    <name type="scientific">Capsicum annuum</name>
    <name type="common">Capsicum pepper</name>
    <dbReference type="NCBI Taxonomy" id="4072"/>
    <lineage>
        <taxon>Eukaryota</taxon>
        <taxon>Viridiplantae</taxon>
        <taxon>Streptophyta</taxon>
        <taxon>Embryophyta</taxon>
        <taxon>Tracheophyta</taxon>
        <taxon>Spermatophyta</taxon>
        <taxon>Magnoliopsida</taxon>
        <taxon>eudicotyledons</taxon>
        <taxon>Gunneridae</taxon>
        <taxon>Pentapetalae</taxon>
        <taxon>asterids</taxon>
        <taxon>lamiids</taxon>
        <taxon>Solanales</taxon>
        <taxon>Solanaceae</taxon>
        <taxon>Solanoideae</taxon>
        <taxon>Capsiceae</taxon>
        <taxon>Capsicum</taxon>
    </lineage>
</organism>
<evidence type="ECO:0000313" key="3">
    <source>
        <dbReference type="EMBL" id="PHT75102.1"/>
    </source>
</evidence>
<dbReference type="GO" id="GO:0005874">
    <property type="term" value="C:microtubule"/>
    <property type="evidence" value="ECO:0007669"/>
    <property type="project" value="UniProtKB-KW"/>
</dbReference>
<dbReference type="Proteomes" id="UP000222542">
    <property type="component" value="Unassembled WGS sequence"/>
</dbReference>
<dbReference type="STRING" id="4072.A0A2G2YZB4"/>
<evidence type="ECO:0000259" key="2">
    <source>
        <dbReference type="Pfam" id="PF11995"/>
    </source>
</evidence>
<sequence>MGDDLLAMSHQATEAGEGISSEKVRLKLIEDEREMFYVTWDTPPESKQRRRLQLASELWSDPLNTQNVSEGAEVVAKLDGFRKSGEHVSAQFCFRSRCDKKTWLG</sequence>
<keyword evidence="4" id="KW-1185">Reference proteome</keyword>
<comment type="caution">
    <text evidence="3">The sequence shown here is derived from an EMBL/GenBank/DDBJ whole genome shotgun (WGS) entry which is preliminary data.</text>
</comment>
<protein>
    <recommendedName>
        <fullName evidence="2">NPK1-activating kinesin-like protein C-terminal domain-containing protein</fullName>
    </recommendedName>
</protein>
<dbReference type="Gramene" id="PHT75102">
    <property type="protein sequence ID" value="PHT75102"/>
    <property type="gene ID" value="T459_18624"/>
</dbReference>
<reference evidence="3 4" key="2">
    <citation type="journal article" date="2017" name="Genome Biol.">
        <title>New reference genome sequences of hot pepper reveal the massive evolution of plant disease-resistance genes by retroduplication.</title>
        <authorList>
            <person name="Kim S."/>
            <person name="Park J."/>
            <person name="Yeom S.I."/>
            <person name="Kim Y.M."/>
            <person name="Seo E."/>
            <person name="Kim K.T."/>
            <person name="Kim M.S."/>
            <person name="Lee J.M."/>
            <person name="Cheong K."/>
            <person name="Shin H.S."/>
            <person name="Kim S.B."/>
            <person name="Han K."/>
            <person name="Lee J."/>
            <person name="Park M."/>
            <person name="Lee H.A."/>
            <person name="Lee H.Y."/>
            <person name="Lee Y."/>
            <person name="Oh S."/>
            <person name="Lee J.H."/>
            <person name="Choi E."/>
            <person name="Choi E."/>
            <person name="Lee S.E."/>
            <person name="Jeon J."/>
            <person name="Kim H."/>
            <person name="Choi G."/>
            <person name="Song H."/>
            <person name="Lee J."/>
            <person name="Lee S.C."/>
            <person name="Kwon J.K."/>
            <person name="Lee H.Y."/>
            <person name="Koo N."/>
            <person name="Hong Y."/>
            <person name="Kim R.W."/>
            <person name="Kang W.H."/>
            <person name="Huh J.H."/>
            <person name="Kang B.C."/>
            <person name="Yang T.J."/>
            <person name="Lee Y.H."/>
            <person name="Bennetzen J.L."/>
            <person name="Choi D."/>
        </authorList>
    </citation>
    <scope>NUCLEOTIDE SEQUENCE [LARGE SCALE GENOMIC DNA]</scope>
    <source>
        <strain evidence="4">cv. CM334</strain>
    </source>
</reference>
<keyword evidence="1" id="KW-0493">Microtubule</keyword>
<evidence type="ECO:0000313" key="4">
    <source>
        <dbReference type="Proteomes" id="UP000222542"/>
    </source>
</evidence>
<evidence type="ECO:0000256" key="1">
    <source>
        <dbReference type="ARBA" id="ARBA00022701"/>
    </source>
</evidence>
<accession>A0A2G2YZB4</accession>
<dbReference type="EMBL" id="AYRZ02000007">
    <property type="protein sequence ID" value="PHT75102.1"/>
    <property type="molecule type" value="Genomic_DNA"/>
</dbReference>
<dbReference type="InterPro" id="IPR021881">
    <property type="entry name" value="NACK_C"/>
</dbReference>